<proteinExistence type="predicted"/>
<organism evidence="1 3">
    <name type="scientific">Shewanella fidelis</name>
    <dbReference type="NCBI Taxonomy" id="173509"/>
    <lineage>
        <taxon>Bacteria</taxon>
        <taxon>Pseudomonadati</taxon>
        <taxon>Pseudomonadota</taxon>
        <taxon>Gammaproteobacteria</taxon>
        <taxon>Alteromonadales</taxon>
        <taxon>Shewanellaceae</taxon>
        <taxon>Shewanella</taxon>
    </lineage>
</organism>
<dbReference type="EMBL" id="JAPMLE010000001">
    <property type="protein sequence ID" value="MDR8523465.1"/>
    <property type="molecule type" value="Genomic_DNA"/>
</dbReference>
<reference evidence="1" key="2">
    <citation type="submission" date="2022-11" db="EMBL/GenBank/DDBJ databases">
        <title>Prophages regulate Shewanella fidelis motility and biofilm formation: implications for gut colonization dynamics in Ciona robusta.</title>
        <authorList>
            <person name="Natarajan O."/>
            <person name="Gibboney S.L."/>
            <person name="Young M.N."/>
            <person name="Lim S.J."/>
            <person name="Pluta N."/>
            <person name="Atkinson C.G.F."/>
            <person name="Leigh B.A."/>
            <person name="Liberti A."/>
            <person name="Kees E."/>
            <person name="Breitbart M."/>
            <person name="Gralnick J."/>
            <person name="Dishaw L.J."/>
        </authorList>
    </citation>
    <scope>NUCLEOTIDE SEQUENCE</scope>
    <source>
        <strain evidence="1">3313</strain>
    </source>
</reference>
<dbReference type="Proteomes" id="UP001271263">
    <property type="component" value="Unassembled WGS sequence"/>
</dbReference>
<dbReference type="EMBL" id="JAPMLD010000003">
    <property type="protein sequence ID" value="MDW4824605.1"/>
    <property type="molecule type" value="Genomic_DNA"/>
</dbReference>
<dbReference type="RefSeq" id="WP_310654430.1">
    <property type="nucleotide sequence ID" value="NZ_JAPMLA010000009.1"/>
</dbReference>
<comment type="caution">
    <text evidence="1">The sequence shown here is derived from an EMBL/GenBank/DDBJ whole genome shotgun (WGS) entry which is preliminary data.</text>
</comment>
<dbReference type="Proteomes" id="UP001259340">
    <property type="component" value="Unassembled WGS sequence"/>
</dbReference>
<keyword evidence="4" id="KW-1185">Reference proteome</keyword>
<evidence type="ECO:0000313" key="3">
    <source>
        <dbReference type="Proteomes" id="UP001259340"/>
    </source>
</evidence>
<dbReference type="AlphaFoldDB" id="A0AAW8NL19"/>
<gene>
    <name evidence="1" type="ORF">OS133_07145</name>
    <name evidence="2" type="ORF">OS134_11100</name>
</gene>
<evidence type="ECO:0000313" key="2">
    <source>
        <dbReference type="EMBL" id="MDW4824605.1"/>
    </source>
</evidence>
<reference evidence="2 4" key="1">
    <citation type="journal article" date="2022" name="bioRxiv">
        <title>Prophages regulate Shewanella fidelis 3313 motility and biofilm formation: implications for gut colonization dynamics in Ciona robusta.</title>
        <authorList>
            <person name="Natarajan O."/>
            <person name="Gibboney S.L."/>
            <person name="Young M.N."/>
            <person name="Lim S.J."/>
            <person name="Pluta N."/>
            <person name="Atkinson C.G."/>
            <person name="Leigh B.A."/>
            <person name="Liberti A."/>
            <person name="Kees E.D."/>
            <person name="Breitbart M."/>
            <person name="Gralnick J.A."/>
            <person name="Dishaw L.J."/>
        </authorList>
    </citation>
    <scope>NUCLEOTIDE SEQUENCE [LARGE SCALE GENOMIC DNA]</scope>
    <source>
        <strain evidence="2 4">JG4066</strain>
    </source>
</reference>
<accession>A0AAW8NL19</accession>
<name>A0AAW8NL19_9GAMM</name>
<sequence length="91" mass="9948">MTTAMDKDLAAMLAKVKNSPEFNQPMPLVDKALLIVNDASLSFKDKVLQIEVLEEQAKGSGSGFELSAFAEVWESLHALTPLDEDKEPEKG</sequence>
<protein>
    <submittedName>
        <fullName evidence="1">Uncharacterized protein</fullName>
    </submittedName>
</protein>
<evidence type="ECO:0000313" key="4">
    <source>
        <dbReference type="Proteomes" id="UP001271263"/>
    </source>
</evidence>
<evidence type="ECO:0000313" key="1">
    <source>
        <dbReference type="EMBL" id="MDR8523465.1"/>
    </source>
</evidence>